<comment type="caution">
    <text evidence="1">The sequence shown here is derived from an EMBL/GenBank/DDBJ whole genome shotgun (WGS) entry which is preliminary data.</text>
</comment>
<name>A0ABW4U398_9SPHN</name>
<evidence type="ECO:0000313" key="1">
    <source>
        <dbReference type="EMBL" id="MFD1952231.1"/>
    </source>
</evidence>
<dbReference type="SUPFAM" id="SSF56059">
    <property type="entry name" value="Glutathione synthetase ATP-binding domain-like"/>
    <property type="match status" value="1"/>
</dbReference>
<accession>A0ABW4U398</accession>
<proteinExistence type="predicted"/>
<gene>
    <name evidence="1" type="ORF">ACFSGX_15760</name>
</gene>
<dbReference type="InterPro" id="IPR029465">
    <property type="entry name" value="ATPgrasp_TupA"/>
</dbReference>
<sequence>MQGFKQSGPVDDRAARLRIELTYLWRHGRLPNLTDPELFSELVQVRKLRDRDPQMPVLADKVGVKAIVTTRLGREWVVPLLWSGSKLPVQFPATGRVVVKARHGCNQNAFVGDGRDWAKARSRSAKWMSGTYGWWLDEWLYAHIPRGLLVEPFIGGGSDLPVDYKLFVFGGRVTHVQVHLDRARRHRWIVYDRDWCPIANDVPIVPRPTALAAMIAAAEELGTGFDFVRVDFYQPGAQPLFGEISFYPGSGLEPFDPPELDHAFGRLWLEARASQPAIIPVPKRAWSARCP</sequence>
<protein>
    <submittedName>
        <fullName evidence="1">ATP-grasp fold amidoligase family protein</fullName>
    </submittedName>
</protein>
<dbReference type="Proteomes" id="UP001597400">
    <property type="component" value="Unassembled WGS sequence"/>
</dbReference>
<keyword evidence="2" id="KW-1185">Reference proteome</keyword>
<reference evidence="2" key="1">
    <citation type="journal article" date="2019" name="Int. J. Syst. Evol. Microbiol.">
        <title>The Global Catalogue of Microorganisms (GCM) 10K type strain sequencing project: providing services to taxonomists for standard genome sequencing and annotation.</title>
        <authorList>
            <consortium name="The Broad Institute Genomics Platform"/>
            <consortium name="The Broad Institute Genome Sequencing Center for Infectious Disease"/>
            <person name="Wu L."/>
            <person name="Ma J."/>
        </authorList>
    </citation>
    <scope>NUCLEOTIDE SEQUENCE [LARGE SCALE GENOMIC DNA]</scope>
    <source>
        <strain evidence="2">CGMCC 1.12702</strain>
    </source>
</reference>
<evidence type="ECO:0000313" key="2">
    <source>
        <dbReference type="Proteomes" id="UP001597400"/>
    </source>
</evidence>
<dbReference type="RefSeq" id="WP_380931284.1">
    <property type="nucleotide sequence ID" value="NZ_JBHUGS010000005.1"/>
</dbReference>
<dbReference type="EMBL" id="JBHUGS010000005">
    <property type="protein sequence ID" value="MFD1952231.1"/>
    <property type="molecule type" value="Genomic_DNA"/>
</dbReference>
<organism evidence="1 2">
    <name type="scientific">Sphingomonas arantia</name>
    <dbReference type="NCBI Taxonomy" id="1460676"/>
    <lineage>
        <taxon>Bacteria</taxon>
        <taxon>Pseudomonadati</taxon>
        <taxon>Pseudomonadota</taxon>
        <taxon>Alphaproteobacteria</taxon>
        <taxon>Sphingomonadales</taxon>
        <taxon>Sphingomonadaceae</taxon>
        <taxon>Sphingomonas</taxon>
    </lineage>
</organism>
<dbReference type="Pfam" id="PF14305">
    <property type="entry name" value="ATPgrasp_TupA"/>
    <property type="match status" value="1"/>
</dbReference>